<proteinExistence type="predicted"/>
<keyword evidence="9" id="KW-1185">Reference proteome</keyword>
<evidence type="ECO:0000313" key="9">
    <source>
        <dbReference type="Proteomes" id="UP001161247"/>
    </source>
</evidence>
<feature type="domain" description="C3H1-type" evidence="7">
    <location>
        <begin position="1926"/>
        <end position="1952"/>
    </location>
</feature>
<feature type="compositionally biased region" description="Polar residues" evidence="6">
    <location>
        <begin position="919"/>
        <end position="939"/>
    </location>
</feature>
<sequence>MEPPPPPYYHHHHHNRYVPPLSENPNFYNPHPRNRLPPPPPSAPPQPLPPPPPQLPHHHLSHPPLPPPPAPPPPVPSQSQFSYRPHHYTIQDRLGPRPSPPQFPGQYSSTFIPHHPHPPSPPRDHGLQNRHRSLSFHEESSHFVDRWSDSIPSSRVSTEPPFHHQQRRPLSPIPPPQIDNYINDYDRDFRFRDQGFRDNGNRENPRWGGREDRRLDVPDYVDNDKYRYGSFHNDYERNISPGFERDVRRLNRNVSTAGDSRVIDMVLSPPPRDFALDGRSYESYSGREEDFRQSYSPFRKGHEYLDGDVASSSSHGLRESVDSGYDDGDRLNSKMAGHTVRGFFNRSPRNTQVQKKSALLRLQEGRANNKNTYRNRNHDSSRYSRDHYNESNSSVSGSFRGKKKDDFVNHEGEVGVDREKSPVELDVTFKSNSLVAKAVKAPSSSVRELELKKSGLADSSRIKLNDHPIKASGYSRPSSSSDKFHGKLKSKIVSSKIDTSTGGSDHPPRSYQNGKSSDKKVIYGKADNNTNRHDSLLGINKEMGMLLGKTSSSDNRADIVGESNVGEDPVRSVDSNQCVKRSAPDGVLQKAKKRQSVGKLLQNNASLQSVDGNSELSDPDNSSTGGLSANPLVEDGATHSKEGVSLPEVDVFNGVISSSCGNEIVVKGGNNGAEKDVKENHITISSGLPVPPECSALNVDNIAPNRGPVHLEKLAMKECPSSISDGSLVESRNLSEVLVESKNASHIVDDNSCSPRLEDQLLAKTSLSCGISAGSDVGLSSLKDNFVNDCHIDNSNSDHNTCDVSNLNEGFCQTSESITAVDMDSANAGPENVAVNVPYENEIVKGSADTHLSVSLVASLASPNLEKALVQKVSGNEELSNDSPAYCSTDFANSLENRTSSELGLFNHNSKLSIFDGEATSSGNASGERSPASNISNSPVVGEKRKVTDGQLDTHVMKASKLAGPIVSFVDARDGSSIPQTDNLVSFGTEIVRNNRENLPDKLFFEGGLSISNNLVKGSETHVVSEFDSLLASTSNQYAEPSLNIGEGRTQTTDGIVDSCGDQTILLGTSQSSALLSREISIVEGSHYSDTSRCGLKLDHETSYQLNEEADVKDKTSVVSSSSDLELINSLLAEGCQRNFGPDSEKQFTGDTESRDSLLLVGSSAASTDTPSCATSSTDRQVDFLPDTFPNMGSPEDVSNFGPDMVDNLLSRNQESHSYKGNDNIYTNSTVVEDATSLSVKQFGDSPKVGTKPGDEVSPDPVSESKANSSLNLEPQNANRNSYSSLKKSNVIHNSLNPSNIKAVPGQMSTKYSSTLKVAPLSHVGKPRTWHRHLNASSSVLEFKSQKNYVHSQINSKKDVSMVQNSYVRRGNSLVRKSPQVGTVPHVFPPRPSVYHLNSASNNGKKDGGLDIDMVKLPTSAPLGGPNICSERLNPAPVIGAIKSSSCPSSKPVDLAILSLPAPKNGSPGESSDLIKSAQNMDAKWSSEEDKKSSEADGCETSSSNYLDCQSAGDDGKSGKKMLYLKIKSNQLVAASSTKDVPRVGAESSQALSSDGYFKRRKNQLIRTSPNENVEQKAVICDKSLSSQQQGSPNSFEVRGSCIRQSVAGSTKRKFSLVWTLNGTLSSKKDASFGRWNQVRPYLFPWKRSSTWMNCMNFSSSFSNDSLAICQKLRLLRKREAIYKRSVSGFSLRRSKVLGVGGRNLKWSKSIEKDSRKANTEATLAVAAAEQRKKAQNLAPFTLFKSRNHVSRDRIFRIGSERYKMDPTRRTLQRISDEPNSFPGDQSEKKKRKFYVPRRLLIGNDEYVQIGNGNQLVRDPKRRTRILASEKVRWSLHTARLRLARKKQYCQFFTRFGKCKQDDKKCPYIHDPSKIAVCTKFLNGCCTDPSCKLTHKVIPERMQDCSYFLQGLCSNGNCPYRHVNVNPKSSVCDGFLRGYCADGDECRKKHTYVCPVFEATGSCPQVPKCKLHHPIKRKKGMKKKPSDLQKNARGRYFGSAHVDVADYRTMVCVVTGNDNDSILNEGTFGDYISLDFRIEEMEPAFEPRSEPVSDGEGASDVEMAEVEELMKPLRIMNTNFSVDSSGKVDSSCEMSLG</sequence>
<evidence type="ECO:0000256" key="6">
    <source>
        <dbReference type="SAM" id="MobiDB-lite"/>
    </source>
</evidence>
<feature type="compositionally biased region" description="Pro residues" evidence="6">
    <location>
        <begin position="63"/>
        <end position="76"/>
    </location>
</feature>
<feature type="region of interest" description="Disordered" evidence="6">
    <location>
        <begin position="141"/>
        <end position="177"/>
    </location>
</feature>
<keyword evidence="4" id="KW-0862">Zinc</keyword>
<keyword evidence="5" id="KW-0238">DNA-binding</keyword>
<feature type="compositionally biased region" description="Polar residues" evidence="6">
    <location>
        <begin position="1265"/>
        <end position="1281"/>
    </location>
</feature>
<feature type="domain" description="C3H1-type" evidence="7">
    <location>
        <begin position="1873"/>
        <end position="1897"/>
    </location>
</feature>
<feature type="compositionally biased region" description="Pro residues" evidence="6">
    <location>
        <begin position="35"/>
        <end position="55"/>
    </location>
</feature>
<dbReference type="Gene3D" id="4.10.1000.10">
    <property type="entry name" value="Zinc finger, CCCH-type"/>
    <property type="match status" value="2"/>
</dbReference>
<evidence type="ECO:0000256" key="3">
    <source>
        <dbReference type="ARBA" id="ARBA00022771"/>
    </source>
</evidence>
<evidence type="ECO:0000313" key="8">
    <source>
        <dbReference type="EMBL" id="CAI9115525.1"/>
    </source>
</evidence>
<dbReference type="GO" id="GO:0005634">
    <property type="term" value="C:nucleus"/>
    <property type="evidence" value="ECO:0007669"/>
    <property type="project" value="TreeGrafter"/>
</dbReference>
<feature type="compositionally biased region" description="Polar residues" evidence="6">
    <location>
        <begin position="601"/>
        <end position="627"/>
    </location>
</feature>
<reference evidence="8" key="1">
    <citation type="submission" date="2023-03" db="EMBL/GenBank/DDBJ databases">
        <authorList>
            <person name="Julca I."/>
        </authorList>
    </citation>
    <scope>NUCLEOTIDE SEQUENCE</scope>
</reference>
<evidence type="ECO:0000256" key="5">
    <source>
        <dbReference type="ARBA" id="ARBA00023125"/>
    </source>
</evidence>
<dbReference type="GO" id="GO:0008270">
    <property type="term" value="F:zinc ion binding"/>
    <property type="evidence" value="ECO:0007669"/>
    <property type="project" value="UniProtKB-KW"/>
</dbReference>
<evidence type="ECO:0000256" key="1">
    <source>
        <dbReference type="ARBA" id="ARBA00022723"/>
    </source>
</evidence>
<keyword evidence="2" id="KW-0677">Repeat</keyword>
<evidence type="ECO:0000256" key="2">
    <source>
        <dbReference type="ARBA" id="ARBA00022737"/>
    </source>
</evidence>
<feature type="compositionally biased region" description="Basic and acidic residues" evidence="6">
    <location>
        <begin position="403"/>
        <end position="415"/>
    </location>
</feature>
<feature type="region of interest" description="Disordered" evidence="6">
    <location>
        <begin position="548"/>
        <end position="635"/>
    </location>
</feature>
<feature type="domain" description="C3H1-type" evidence="7">
    <location>
        <begin position="1844"/>
        <end position="1872"/>
    </location>
</feature>
<keyword evidence="3" id="KW-0863">Zinc-finger</keyword>
<feature type="domain" description="C3H1-type" evidence="7">
    <location>
        <begin position="1953"/>
        <end position="1975"/>
    </location>
</feature>
<dbReference type="PANTHER" id="PTHR46156:SF1">
    <property type="entry name" value="ZINC FINGER CCCH DOMAIN-CONTAINING PROTEIN 3"/>
    <property type="match status" value="1"/>
</dbReference>
<feature type="region of interest" description="Disordered" evidence="6">
    <location>
        <begin position="1242"/>
        <end position="1281"/>
    </location>
</feature>
<gene>
    <name evidence="8" type="ORF">OLC1_LOCUS22037</name>
</gene>
<feature type="compositionally biased region" description="Polar residues" evidence="6">
    <location>
        <begin position="492"/>
        <end position="503"/>
    </location>
</feature>
<evidence type="ECO:0000259" key="7">
    <source>
        <dbReference type="SMART" id="SM00356"/>
    </source>
</evidence>
<organism evidence="8 9">
    <name type="scientific">Oldenlandia corymbosa var. corymbosa</name>
    <dbReference type="NCBI Taxonomy" id="529605"/>
    <lineage>
        <taxon>Eukaryota</taxon>
        <taxon>Viridiplantae</taxon>
        <taxon>Streptophyta</taxon>
        <taxon>Embryophyta</taxon>
        <taxon>Tracheophyta</taxon>
        <taxon>Spermatophyta</taxon>
        <taxon>Magnoliopsida</taxon>
        <taxon>eudicotyledons</taxon>
        <taxon>Gunneridae</taxon>
        <taxon>Pentapetalae</taxon>
        <taxon>asterids</taxon>
        <taxon>lamiids</taxon>
        <taxon>Gentianales</taxon>
        <taxon>Rubiaceae</taxon>
        <taxon>Rubioideae</taxon>
        <taxon>Spermacoceae</taxon>
        <taxon>Hedyotis-Oldenlandia complex</taxon>
        <taxon>Oldenlandia</taxon>
    </lineage>
</organism>
<protein>
    <submittedName>
        <fullName evidence="8">OLC1v1016443C4</fullName>
    </submittedName>
</protein>
<evidence type="ECO:0000256" key="4">
    <source>
        <dbReference type="ARBA" id="ARBA00022833"/>
    </source>
</evidence>
<feature type="compositionally biased region" description="Basic and acidic residues" evidence="6">
    <location>
        <begin position="1485"/>
        <end position="1495"/>
    </location>
</feature>
<dbReference type="PANTHER" id="PTHR46156">
    <property type="entry name" value="CCCH ZINGC FINGER"/>
    <property type="match status" value="1"/>
</dbReference>
<dbReference type="Proteomes" id="UP001161247">
    <property type="component" value="Chromosome 8"/>
</dbReference>
<dbReference type="GO" id="GO:0003677">
    <property type="term" value="F:DNA binding"/>
    <property type="evidence" value="ECO:0007669"/>
    <property type="project" value="UniProtKB-KW"/>
</dbReference>
<feature type="region of interest" description="Disordered" evidence="6">
    <location>
        <begin position="918"/>
        <end position="943"/>
    </location>
</feature>
<feature type="region of interest" description="Disordered" evidence="6">
    <location>
        <begin position="1461"/>
        <end position="1513"/>
    </location>
</feature>
<dbReference type="FunFam" id="4.10.1000.10:FF:000008">
    <property type="entry name" value="zinc finger CCCH domain-containing protein 3"/>
    <property type="match status" value="1"/>
</dbReference>
<name>A0AAV1E7G1_OLDCO</name>
<feature type="compositionally biased region" description="Basic and acidic residues" evidence="6">
    <location>
        <begin position="376"/>
        <end position="389"/>
    </location>
</feature>
<feature type="region of interest" description="Disordered" evidence="6">
    <location>
        <begin position="462"/>
        <end position="518"/>
    </location>
</feature>
<dbReference type="EMBL" id="OX459125">
    <property type="protein sequence ID" value="CAI9115525.1"/>
    <property type="molecule type" value="Genomic_DNA"/>
</dbReference>
<dbReference type="InterPro" id="IPR000571">
    <property type="entry name" value="Znf_CCCH"/>
</dbReference>
<dbReference type="SMART" id="SM00356">
    <property type="entry name" value="ZnF_C3H1"/>
    <property type="match status" value="5"/>
</dbReference>
<feature type="region of interest" description="Disordered" evidence="6">
    <location>
        <begin position="362"/>
        <end position="415"/>
    </location>
</feature>
<keyword evidence="1" id="KW-0479">Metal-binding</keyword>
<feature type="region of interest" description="Disordered" evidence="6">
    <location>
        <begin position="1"/>
        <end position="129"/>
    </location>
</feature>
<feature type="compositionally biased region" description="Basic and acidic residues" evidence="6">
    <location>
        <begin position="316"/>
        <end position="332"/>
    </location>
</feature>
<dbReference type="FunFam" id="4.10.1000.10:FF:000022">
    <property type="entry name" value="Zinc finger CCCH domain-containing protein 7"/>
    <property type="match status" value="1"/>
</dbReference>
<accession>A0AAV1E7G1</accession>
<feature type="region of interest" description="Disordered" evidence="6">
    <location>
        <begin position="306"/>
        <end position="332"/>
    </location>
</feature>
<feature type="domain" description="C3H1-type" evidence="7">
    <location>
        <begin position="1899"/>
        <end position="1924"/>
    </location>
</feature>